<evidence type="ECO:0000256" key="1">
    <source>
        <dbReference type="SAM" id="MobiDB-lite"/>
    </source>
</evidence>
<dbReference type="Proteomes" id="UP000054270">
    <property type="component" value="Unassembled WGS sequence"/>
</dbReference>
<dbReference type="AlphaFoldDB" id="A0A0D2PXV8"/>
<evidence type="ECO:0000313" key="2">
    <source>
        <dbReference type="EMBL" id="KJA24225.1"/>
    </source>
</evidence>
<proteinExistence type="predicted"/>
<feature type="region of interest" description="Disordered" evidence="1">
    <location>
        <begin position="77"/>
        <end position="99"/>
    </location>
</feature>
<name>A0A0D2PXV8_HYPSF</name>
<reference evidence="3" key="1">
    <citation type="submission" date="2014-04" db="EMBL/GenBank/DDBJ databases">
        <title>Evolutionary Origins and Diversification of the Mycorrhizal Mutualists.</title>
        <authorList>
            <consortium name="DOE Joint Genome Institute"/>
            <consortium name="Mycorrhizal Genomics Consortium"/>
            <person name="Kohler A."/>
            <person name="Kuo A."/>
            <person name="Nagy L.G."/>
            <person name="Floudas D."/>
            <person name="Copeland A."/>
            <person name="Barry K.W."/>
            <person name="Cichocki N."/>
            <person name="Veneault-Fourrey C."/>
            <person name="LaButti K."/>
            <person name="Lindquist E.A."/>
            <person name="Lipzen A."/>
            <person name="Lundell T."/>
            <person name="Morin E."/>
            <person name="Murat C."/>
            <person name="Riley R."/>
            <person name="Ohm R."/>
            <person name="Sun H."/>
            <person name="Tunlid A."/>
            <person name="Henrissat B."/>
            <person name="Grigoriev I.V."/>
            <person name="Hibbett D.S."/>
            <person name="Martin F."/>
        </authorList>
    </citation>
    <scope>NUCLEOTIDE SEQUENCE [LARGE SCALE GENOMIC DNA]</scope>
    <source>
        <strain evidence="3">FD-334 SS-4</strain>
    </source>
</reference>
<keyword evidence="3" id="KW-1185">Reference proteome</keyword>
<protein>
    <submittedName>
        <fullName evidence="2">Uncharacterized protein</fullName>
    </submittedName>
</protein>
<sequence>MHRLRCGVVMRVDMHGSRAARCRREPASCGCTGGAAACREAVCVCGGPWCVGVGIWEGERGVTHAAWGSRRATLDGLRDSGGESGRVGVDEEERPRGRETDASRACARWLSRQARRTLTRARVVSCLYVASYGWPLAPRRRCPETG</sequence>
<dbReference type="EMBL" id="KN817538">
    <property type="protein sequence ID" value="KJA24225.1"/>
    <property type="molecule type" value="Genomic_DNA"/>
</dbReference>
<organism evidence="2 3">
    <name type="scientific">Hypholoma sublateritium (strain FD-334 SS-4)</name>
    <dbReference type="NCBI Taxonomy" id="945553"/>
    <lineage>
        <taxon>Eukaryota</taxon>
        <taxon>Fungi</taxon>
        <taxon>Dikarya</taxon>
        <taxon>Basidiomycota</taxon>
        <taxon>Agaricomycotina</taxon>
        <taxon>Agaricomycetes</taxon>
        <taxon>Agaricomycetidae</taxon>
        <taxon>Agaricales</taxon>
        <taxon>Agaricineae</taxon>
        <taxon>Strophariaceae</taxon>
        <taxon>Hypholoma</taxon>
    </lineage>
</organism>
<gene>
    <name evidence="2" type="ORF">HYPSUDRAFT_537907</name>
</gene>
<accession>A0A0D2PXV8</accession>
<evidence type="ECO:0000313" key="3">
    <source>
        <dbReference type="Proteomes" id="UP000054270"/>
    </source>
</evidence>